<evidence type="ECO:0000256" key="1">
    <source>
        <dbReference type="SAM" id="MobiDB-lite"/>
    </source>
</evidence>
<keyword evidence="3" id="KW-1185">Reference proteome</keyword>
<accession>A0A5P1FHI1</accession>
<reference evidence="3" key="1">
    <citation type="journal article" date="2017" name="Nat. Commun.">
        <title>The asparagus genome sheds light on the origin and evolution of a young Y chromosome.</title>
        <authorList>
            <person name="Harkess A."/>
            <person name="Zhou J."/>
            <person name="Xu C."/>
            <person name="Bowers J.E."/>
            <person name="Van der Hulst R."/>
            <person name="Ayyampalayam S."/>
            <person name="Mercati F."/>
            <person name="Riccardi P."/>
            <person name="McKain M.R."/>
            <person name="Kakrana A."/>
            <person name="Tang H."/>
            <person name="Ray J."/>
            <person name="Groenendijk J."/>
            <person name="Arikit S."/>
            <person name="Mathioni S.M."/>
            <person name="Nakano M."/>
            <person name="Shan H."/>
            <person name="Telgmann-Rauber A."/>
            <person name="Kanno A."/>
            <person name="Yue Z."/>
            <person name="Chen H."/>
            <person name="Li W."/>
            <person name="Chen Y."/>
            <person name="Xu X."/>
            <person name="Zhang Y."/>
            <person name="Luo S."/>
            <person name="Chen H."/>
            <person name="Gao J."/>
            <person name="Mao Z."/>
            <person name="Pires J.C."/>
            <person name="Luo M."/>
            <person name="Kudrna D."/>
            <person name="Wing R.A."/>
            <person name="Meyers B.C."/>
            <person name="Yi K."/>
            <person name="Kong H."/>
            <person name="Lavrijsen P."/>
            <person name="Sunseri F."/>
            <person name="Falavigna A."/>
            <person name="Ye Y."/>
            <person name="Leebens-Mack J.H."/>
            <person name="Chen G."/>
        </authorList>
    </citation>
    <scope>NUCLEOTIDE SEQUENCE [LARGE SCALE GENOMIC DNA]</scope>
    <source>
        <strain evidence="3">cv. DH0086</strain>
    </source>
</reference>
<evidence type="ECO:0000313" key="3">
    <source>
        <dbReference type="Proteomes" id="UP000243459"/>
    </source>
</evidence>
<sequence length="102" mass="10792">MCETRDIRMLGRGRGHDRTCTRGAGQAEPAPESQQAPQYLIDLMTPITARLVAFEDRVANQISPVVPPPVVPPTVVLAVPIAEASPAATPPVAIDKAAEQEA</sequence>
<protein>
    <submittedName>
        <fullName evidence="2">Uncharacterized protein</fullName>
    </submittedName>
</protein>
<feature type="region of interest" description="Disordered" evidence="1">
    <location>
        <begin position="1"/>
        <end position="35"/>
    </location>
</feature>
<dbReference type="Gramene" id="ONK77845">
    <property type="protein sequence ID" value="ONK77845"/>
    <property type="gene ID" value="A4U43_C02F11340"/>
</dbReference>
<evidence type="ECO:0000313" key="2">
    <source>
        <dbReference type="EMBL" id="ONK77845.1"/>
    </source>
</evidence>
<dbReference type="EMBL" id="CM007382">
    <property type="protein sequence ID" value="ONK77845.1"/>
    <property type="molecule type" value="Genomic_DNA"/>
</dbReference>
<dbReference type="AlphaFoldDB" id="A0A5P1FHI1"/>
<gene>
    <name evidence="2" type="ORF">A4U43_C02F11340</name>
</gene>
<organism evidence="2 3">
    <name type="scientific">Asparagus officinalis</name>
    <name type="common">Garden asparagus</name>
    <dbReference type="NCBI Taxonomy" id="4686"/>
    <lineage>
        <taxon>Eukaryota</taxon>
        <taxon>Viridiplantae</taxon>
        <taxon>Streptophyta</taxon>
        <taxon>Embryophyta</taxon>
        <taxon>Tracheophyta</taxon>
        <taxon>Spermatophyta</taxon>
        <taxon>Magnoliopsida</taxon>
        <taxon>Liliopsida</taxon>
        <taxon>Asparagales</taxon>
        <taxon>Asparagaceae</taxon>
        <taxon>Asparagoideae</taxon>
        <taxon>Asparagus</taxon>
    </lineage>
</organism>
<dbReference type="Proteomes" id="UP000243459">
    <property type="component" value="Chromosome 2"/>
</dbReference>
<proteinExistence type="predicted"/>
<feature type="compositionally biased region" description="Basic and acidic residues" evidence="1">
    <location>
        <begin position="1"/>
        <end position="20"/>
    </location>
</feature>
<name>A0A5P1FHI1_ASPOF</name>